<evidence type="ECO:0000313" key="3">
    <source>
        <dbReference type="Proteomes" id="UP000609651"/>
    </source>
</evidence>
<feature type="transmembrane region" description="Helical" evidence="1">
    <location>
        <begin position="18"/>
        <end position="41"/>
    </location>
</feature>
<dbReference type="Pfam" id="PF13911">
    <property type="entry name" value="AhpC-TSA_2"/>
    <property type="match status" value="1"/>
</dbReference>
<dbReference type="PANTHER" id="PTHR28630:SF3">
    <property type="entry name" value="PEROXIREDOXIN-LIKE 2C"/>
    <property type="match status" value="1"/>
</dbReference>
<keyword evidence="1" id="KW-0812">Transmembrane</keyword>
<evidence type="ECO:0000313" key="2">
    <source>
        <dbReference type="EMBL" id="NNJ25640.1"/>
    </source>
</evidence>
<dbReference type="CDD" id="cd02970">
    <property type="entry name" value="PRX_like2"/>
    <property type="match status" value="1"/>
</dbReference>
<gene>
    <name evidence="2" type="ORF">LzC2_17130</name>
</gene>
<dbReference type="Proteomes" id="UP000609651">
    <property type="component" value="Unassembled WGS sequence"/>
</dbReference>
<feature type="transmembrane region" description="Helical" evidence="1">
    <location>
        <begin position="80"/>
        <end position="102"/>
    </location>
</feature>
<keyword evidence="3" id="KW-1185">Reference proteome</keyword>
<protein>
    <recommendedName>
        <fullName evidence="4">Peroxiredoxin</fullName>
    </recommendedName>
</protein>
<sequence>MRSPDVPRPAVSPWMRPVLIAAGVYNLLWGAAVVFLPVGWTIGWTGVEVGNPAFWRCVGMIVGVYGVGYLCAARDPLRHWPIVLVGLLGKVFGPIGFLIGAVRGELPWAMGGHNLTNDLIWWVPFAVILYRAFDRHAYGQDAEVGEAELLPLAEAAEVTLDQQGEPLSERLAVGPVLLLAVRHAGCTFCRAELADLAAKRADLEAAGVTPAILTMSEPAEAAAALARDGLDDLPCYSDPDRFLYRALGLGRGDARELFSPVVWAKGLAPFLRHGVGPMEGDGFQMGGAFVLSKEGVLAAHIARNAADAPDLLTLASSI</sequence>
<proteinExistence type="predicted"/>
<feature type="transmembrane region" description="Helical" evidence="1">
    <location>
        <begin position="53"/>
        <end position="73"/>
    </location>
</feature>
<keyword evidence="1" id="KW-1133">Transmembrane helix</keyword>
<evidence type="ECO:0008006" key="4">
    <source>
        <dbReference type="Google" id="ProtNLM"/>
    </source>
</evidence>
<keyword evidence="1" id="KW-0472">Membrane</keyword>
<dbReference type="PANTHER" id="PTHR28630">
    <property type="match status" value="1"/>
</dbReference>
<dbReference type="RefSeq" id="WP_171185861.1">
    <property type="nucleotide sequence ID" value="NZ_WTPX01000044.1"/>
</dbReference>
<reference evidence="2 3" key="1">
    <citation type="journal article" date="2020" name="Syst. Appl. Microbiol.">
        <title>Alienimonas chondri sp. nov., a novel planctomycete isolated from the biofilm of the red alga Chondrus crispus.</title>
        <authorList>
            <person name="Vitorino I."/>
            <person name="Albuquerque L."/>
            <person name="Wiegand S."/>
            <person name="Kallscheuer N."/>
            <person name="da Costa M.S."/>
            <person name="Lobo-da-Cunha A."/>
            <person name="Jogler C."/>
            <person name="Lage O.M."/>
        </authorList>
    </citation>
    <scope>NUCLEOTIDE SEQUENCE [LARGE SCALE GENOMIC DNA]</scope>
    <source>
        <strain evidence="2 3">LzC2</strain>
    </source>
</reference>
<dbReference type="SUPFAM" id="SSF52833">
    <property type="entry name" value="Thioredoxin-like"/>
    <property type="match status" value="1"/>
</dbReference>
<name>A0ABX1VDP3_9PLAN</name>
<dbReference type="EMBL" id="WTPX01000044">
    <property type="protein sequence ID" value="NNJ25640.1"/>
    <property type="molecule type" value="Genomic_DNA"/>
</dbReference>
<dbReference type="Gene3D" id="3.40.30.10">
    <property type="entry name" value="Glutaredoxin"/>
    <property type="match status" value="1"/>
</dbReference>
<dbReference type="InterPro" id="IPR032801">
    <property type="entry name" value="PXL2A/B/C"/>
</dbReference>
<dbReference type="InterPro" id="IPR036249">
    <property type="entry name" value="Thioredoxin-like_sf"/>
</dbReference>
<evidence type="ECO:0000256" key="1">
    <source>
        <dbReference type="SAM" id="Phobius"/>
    </source>
</evidence>
<comment type="caution">
    <text evidence="2">The sequence shown here is derived from an EMBL/GenBank/DDBJ whole genome shotgun (WGS) entry which is preliminary data.</text>
</comment>
<accession>A0ABX1VDP3</accession>
<organism evidence="2 3">
    <name type="scientific">Alienimonas chondri</name>
    <dbReference type="NCBI Taxonomy" id="2681879"/>
    <lineage>
        <taxon>Bacteria</taxon>
        <taxon>Pseudomonadati</taxon>
        <taxon>Planctomycetota</taxon>
        <taxon>Planctomycetia</taxon>
        <taxon>Planctomycetales</taxon>
        <taxon>Planctomycetaceae</taxon>
        <taxon>Alienimonas</taxon>
    </lineage>
</organism>